<dbReference type="EMBL" id="JAJNEC010000005">
    <property type="protein sequence ID" value="MCD2423915.1"/>
    <property type="molecule type" value="Genomic_DNA"/>
</dbReference>
<evidence type="ECO:0000313" key="3">
    <source>
        <dbReference type="Proteomes" id="UP001199816"/>
    </source>
</evidence>
<dbReference type="Gene3D" id="3.40.1740.10">
    <property type="entry name" value="VC0467-like"/>
    <property type="match status" value="1"/>
</dbReference>
<protein>
    <submittedName>
        <fullName evidence="2">YqgE/AlgH family protein</fullName>
    </submittedName>
</protein>
<proteinExistence type="inferred from homology"/>
<dbReference type="PANTHER" id="PTHR30327:SF1">
    <property type="entry name" value="UPF0301 PROTEIN YQGE"/>
    <property type="match status" value="1"/>
</dbReference>
<keyword evidence="3" id="KW-1185">Reference proteome</keyword>
<organism evidence="2 3">
    <name type="scientific">Niabella pedocola</name>
    <dbReference type="NCBI Taxonomy" id="1752077"/>
    <lineage>
        <taxon>Bacteria</taxon>
        <taxon>Pseudomonadati</taxon>
        <taxon>Bacteroidota</taxon>
        <taxon>Chitinophagia</taxon>
        <taxon>Chitinophagales</taxon>
        <taxon>Chitinophagaceae</taxon>
        <taxon>Niabella</taxon>
    </lineage>
</organism>
<accession>A0ABS8PS58</accession>
<evidence type="ECO:0000256" key="1">
    <source>
        <dbReference type="ARBA" id="ARBA00009600"/>
    </source>
</evidence>
<comment type="caution">
    <text evidence="2">The sequence shown here is derived from an EMBL/GenBank/DDBJ whole genome shotgun (WGS) entry which is preliminary data.</text>
</comment>
<dbReference type="RefSeq" id="WP_231005173.1">
    <property type="nucleotide sequence ID" value="NZ_JAJNEC010000005.1"/>
</dbReference>
<evidence type="ECO:0000313" key="2">
    <source>
        <dbReference type="EMBL" id="MCD2423915.1"/>
    </source>
</evidence>
<gene>
    <name evidence="2" type="ORF">LQ567_14150</name>
</gene>
<reference evidence="2 3" key="1">
    <citation type="submission" date="2021-11" db="EMBL/GenBank/DDBJ databases">
        <title>Genomic of Niabella pedocola.</title>
        <authorList>
            <person name="Wu T."/>
        </authorList>
    </citation>
    <scope>NUCLEOTIDE SEQUENCE [LARGE SCALE GENOMIC DNA]</scope>
    <source>
        <strain evidence="2 3">JCM 31011</strain>
    </source>
</reference>
<sequence>MSISPGIVLISTPAMDDPEFWQAVLLITEYNAAGAMGFVMNKPFPRAFNELVEFRHCAPFPLYKGGPVDQEHLFFIHRRPDLIEAGIAVHASLYSGGNFKQAVAHLNQAPHASQDLKLFIGYCGWDTAELETEIAAGFWRIIPGTPDDLFFRPTEGLWEALHTGNAQPLS</sequence>
<name>A0ABS8PS58_9BACT</name>
<dbReference type="Proteomes" id="UP001199816">
    <property type="component" value="Unassembled WGS sequence"/>
</dbReference>
<dbReference type="Pfam" id="PF02622">
    <property type="entry name" value="DUF179"/>
    <property type="match status" value="1"/>
</dbReference>
<dbReference type="SUPFAM" id="SSF143456">
    <property type="entry name" value="VC0467-like"/>
    <property type="match status" value="1"/>
</dbReference>
<dbReference type="InterPro" id="IPR003774">
    <property type="entry name" value="AlgH-like"/>
</dbReference>
<dbReference type="PANTHER" id="PTHR30327">
    <property type="entry name" value="UNCHARACTERIZED PROTEIN YQGE"/>
    <property type="match status" value="1"/>
</dbReference>
<comment type="similarity">
    <text evidence="1">Belongs to the UPF0301 (AlgH) family.</text>
</comment>